<dbReference type="EMBL" id="GBRH01269922">
    <property type="protein sequence ID" value="JAD27973.1"/>
    <property type="molecule type" value="Transcribed_RNA"/>
</dbReference>
<reference evidence="1" key="2">
    <citation type="journal article" date="2015" name="Data Brief">
        <title>Shoot transcriptome of the giant reed, Arundo donax.</title>
        <authorList>
            <person name="Barrero R.A."/>
            <person name="Guerrero F.D."/>
            <person name="Moolhuijzen P."/>
            <person name="Goolsby J.A."/>
            <person name="Tidwell J."/>
            <person name="Bellgard S.E."/>
            <person name="Bellgard M.I."/>
        </authorList>
    </citation>
    <scope>NUCLEOTIDE SEQUENCE</scope>
    <source>
        <tissue evidence="1">Shoot tissue taken approximately 20 cm above the soil surface</tissue>
    </source>
</reference>
<reference evidence="1" key="1">
    <citation type="submission" date="2014-09" db="EMBL/GenBank/DDBJ databases">
        <authorList>
            <person name="Magalhaes I.L.F."/>
            <person name="Oliveira U."/>
            <person name="Santos F.R."/>
            <person name="Vidigal T.H.D.A."/>
            <person name="Brescovit A.D."/>
            <person name="Santos A.J."/>
        </authorList>
    </citation>
    <scope>NUCLEOTIDE SEQUENCE</scope>
    <source>
        <tissue evidence="1">Shoot tissue taken approximately 20 cm above the soil surface</tissue>
    </source>
</reference>
<dbReference type="AlphaFoldDB" id="A0A0A8YQ97"/>
<name>A0A0A8YQ97_ARUDO</name>
<organism evidence="1">
    <name type="scientific">Arundo donax</name>
    <name type="common">Giant reed</name>
    <name type="synonym">Donax arundinaceus</name>
    <dbReference type="NCBI Taxonomy" id="35708"/>
    <lineage>
        <taxon>Eukaryota</taxon>
        <taxon>Viridiplantae</taxon>
        <taxon>Streptophyta</taxon>
        <taxon>Embryophyta</taxon>
        <taxon>Tracheophyta</taxon>
        <taxon>Spermatophyta</taxon>
        <taxon>Magnoliopsida</taxon>
        <taxon>Liliopsida</taxon>
        <taxon>Poales</taxon>
        <taxon>Poaceae</taxon>
        <taxon>PACMAD clade</taxon>
        <taxon>Arundinoideae</taxon>
        <taxon>Arundineae</taxon>
        <taxon>Arundo</taxon>
    </lineage>
</organism>
<sequence length="26" mass="2894">MAESKREATCMQAFINSSLLSMDRSS</sequence>
<proteinExistence type="predicted"/>
<evidence type="ECO:0000313" key="1">
    <source>
        <dbReference type="EMBL" id="JAD27973.1"/>
    </source>
</evidence>
<protein>
    <submittedName>
        <fullName evidence="1">Uncharacterized protein</fullName>
    </submittedName>
</protein>
<accession>A0A0A8YQ97</accession>